<reference evidence="1" key="1">
    <citation type="submission" date="2021-06" db="EMBL/GenBank/DDBJ databases">
        <authorList>
            <person name="Kallberg Y."/>
            <person name="Tangrot J."/>
            <person name="Rosling A."/>
        </authorList>
    </citation>
    <scope>NUCLEOTIDE SEQUENCE</scope>
    <source>
        <strain evidence="1">CL356</strain>
    </source>
</reference>
<evidence type="ECO:0000313" key="2">
    <source>
        <dbReference type="Proteomes" id="UP000789525"/>
    </source>
</evidence>
<comment type="caution">
    <text evidence="1">The sequence shown here is derived from an EMBL/GenBank/DDBJ whole genome shotgun (WGS) entry which is preliminary data.</text>
</comment>
<dbReference type="Proteomes" id="UP000789525">
    <property type="component" value="Unassembled WGS sequence"/>
</dbReference>
<proteinExistence type="predicted"/>
<gene>
    <name evidence="1" type="ORF">ACOLOM_LOCUS12974</name>
</gene>
<feature type="non-terminal residue" evidence="1">
    <location>
        <position position="140"/>
    </location>
</feature>
<evidence type="ECO:0000313" key="1">
    <source>
        <dbReference type="EMBL" id="CAG8756243.1"/>
    </source>
</evidence>
<keyword evidence="2" id="KW-1185">Reference proteome</keyword>
<name>A0ACA9QKN0_9GLOM</name>
<sequence length="140" mass="15635">IDVPAMGKKRGASRITNEMLKSIMSRWTKRYHPTGSPPPLSDLLRRPSCEHHVFRDYLVQHPGLIPAATSPLAPLLRGVGHLSRPAVSVLPQTTLLTSPETTRAQENVMEYGHSVKTVITDKKAVGHVLNNTHMYWKPEE</sequence>
<organism evidence="1 2">
    <name type="scientific">Acaulospora colombiana</name>
    <dbReference type="NCBI Taxonomy" id="27376"/>
    <lineage>
        <taxon>Eukaryota</taxon>
        <taxon>Fungi</taxon>
        <taxon>Fungi incertae sedis</taxon>
        <taxon>Mucoromycota</taxon>
        <taxon>Glomeromycotina</taxon>
        <taxon>Glomeromycetes</taxon>
        <taxon>Diversisporales</taxon>
        <taxon>Acaulosporaceae</taxon>
        <taxon>Acaulospora</taxon>
    </lineage>
</organism>
<protein>
    <submittedName>
        <fullName evidence="1">14239_t:CDS:1</fullName>
    </submittedName>
</protein>
<feature type="non-terminal residue" evidence="1">
    <location>
        <position position="1"/>
    </location>
</feature>
<accession>A0ACA9QKN0</accession>
<dbReference type="EMBL" id="CAJVPT010056066">
    <property type="protein sequence ID" value="CAG8756243.1"/>
    <property type="molecule type" value="Genomic_DNA"/>
</dbReference>